<evidence type="ECO:0000256" key="4">
    <source>
        <dbReference type="HAMAP-Rule" id="MF_01401"/>
    </source>
</evidence>
<reference evidence="6 7" key="2">
    <citation type="submission" date="2016-06" db="EMBL/GenBank/DDBJ databases">
        <title>Pedobacter psychrophilus sp. nov., isolated from Antarctic fragmentary rock.</title>
        <authorList>
            <person name="Svec P."/>
        </authorList>
    </citation>
    <scope>NUCLEOTIDE SEQUENCE [LARGE SCALE GENOMIC DNA]</scope>
    <source>
        <strain evidence="6 7">CCM 8644</strain>
    </source>
</reference>
<evidence type="ECO:0000313" key="7">
    <source>
        <dbReference type="Proteomes" id="UP000078459"/>
    </source>
</evidence>
<proteinExistence type="inferred from homology"/>
<organism evidence="6 7">
    <name type="scientific">Pedobacter psychrophilus</name>
    <dbReference type="NCBI Taxonomy" id="1826909"/>
    <lineage>
        <taxon>Bacteria</taxon>
        <taxon>Pseudomonadati</taxon>
        <taxon>Bacteroidota</taxon>
        <taxon>Sphingobacteriia</taxon>
        <taxon>Sphingobacteriales</taxon>
        <taxon>Sphingobacteriaceae</taxon>
        <taxon>Pedobacter</taxon>
    </lineage>
</organism>
<dbReference type="SUPFAM" id="SSF55068">
    <property type="entry name" value="Peptide methionine sulfoxide reductase"/>
    <property type="match status" value="1"/>
</dbReference>
<comment type="function">
    <text evidence="4">Has an important function as a repair enzyme for proteins that have been inactivated by oxidation. Catalyzes the reversible oxidation-reduction of methionine sulfoxide in proteins to methionine.</text>
</comment>
<sequence length="181" mass="20524">MNIKKANFGGGCFWCTEAIFTAVNGVKSAISGYMGGQIENPTYEQVCTGKTGHAEIIQISYNADLVSFQELLLIFFKTHDPTTLNQQGADRGTQYRSVVFYESDEQKQQAEEMIEQLNAEKIFSRDIVTEVSAVAEFYPAENYHQDYFLNNRSQGYCMAVIEPKLQKFAANFRDKIKPELL</sequence>
<evidence type="ECO:0000259" key="5">
    <source>
        <dbReference type="Pfam" id="PF01625"/>
    </source>
</evidence>
<evidence type="ECO:0000256" key="1">
    <source>
        <dbReference type="ARBA" id="ARBA00023002"/>
    </source>
</evidence>
<keyword evidence="1 4" id="KW-0560">Oxidoreductase</keyword>
<reference evidence="6 7" key="1">
    <citation type="submission" date="2016-04" db="EMBL/GenBank/DDBJ databases">
        <authorList>
            <person name="Evans L.H."/>
            <person name="Alamgir A."/>
            <person name="Owens N."/>
            <person name="Weber N.D."/>
            <person name="Virtaneva K."/>
            <person name="Barbian K."/>
            <person name="Babar A."/>
            <person name="Rosenke K."/>
        </authorList>
    </citation>
    <scope>NUCLEOTIDE SEQUENCE [LARGE SCALE GENOMIC DNA]</scope>
    <source>
        <strain evidence="6 7">CCM 8644</strain>
    </source>
</reference>
<dbReference type="InterPro" id="IPR036509">
    <property type="entry name" value="Met_Sox_Rdtase_MsrA_sf"/>
</dbReference>
<dbReference type="InterPro" id="IPR002569">
    <property type="entry name" value="Met_Sox_Rdtase_MsrA_dom"/>
</dbReference>
<dbReference type="EC" id="1.8.4.11" evidence="4"/>
<comment type="caution">
    <text evidence="6">The sequence shown here is derived from an EMBL/GenBank/DDBJ whole genome shotgun (WGS) entry which is preliminary data.</text>
</comment>
<dbReference type="NCBIfam" id="TIGR00401">
    <property type="entry name" value="msrA"/>
    <property type="match status" value="1"/>
</dbReference>
<dbReference type="GO" id="GO:0033744">
    <property type="term" value="F:L-methionine:thioredoxin-disulfide S-oxidoreductase activity"/>
    <property type="evidence" value="ECO:0007669"/>
    <property type="project" value="RHEA"/>
</dbReference>
<keyword evidence="7" id="KW-1185">Reference proteome</keyword>
<evidence type="ECO:0000313" key="6">
    <source>
        <dbReference type="EMBL" id="OAQ40383.1"/>
    </source>
</evidence>
<evidence type="ECO:0000256" key="3">
    <source>
        <dbReference type="ARBA" id="ARBA00048782"/>
    </source>
</evidence>
<dbReference type="Pfam" id="PF01625">
    <property type="entry name" value="PMSR"/>
    <property type="match status" value="1"/>
</dbReference>
<gene>
    <name evidence="4" type="primary">msrA</name>
    <name evidence="6" type="ORF">A5893_05385</name>
</gene>
<comment type="similarity">
    <text evidence="4">Belongs to the MsrA Met sulfoxide reductase family.</text>
</comment>
<dbReference type="RefSeq" id="WP_068821621.1">
    <property type="nucleotide sequence ID" value="NZ_LWHJ01000022.1"/>
</dbReference>
<dbReference type="PANTHER" id="PTHR43774:SF1">
    <property type="entry name" value="PEPTIDE METHIONINE SULFOXIDE REDUCTASE MSRA 2"/>
    <property type="match status" value="1"/>
</dbReference>
<dbReference type="EMBL" id="LWHJ01000022">
    <property type="protein sequence ID" value="OAQ40383.1"/>
    <property type="molecule type" value="Genomic_DNA"/>
</dbReference>
<dbReference type="OrthoDB" id="4174719at2"/>
<dbReference type="Gene3D" id="3.30.1060.10">
    <property type="entry name" value="Peptide methionine sulphoxide reductase MsrA"/>
    <property type="match status" value="1"/>
</dbReference>
<evidence type="ECO:0000256" key="2">
    <source>
        <dbReference type="ARBA" id="ARBA00047806"/>
    </source>
</evidence>
<dbReference type="GO" id="GO:0008113">
    <property type="term" value="F:peptide-methionine (S)-S-oxide reductase activity"/>
    <property type="evidence" value="ECO:0007669"/>
    <property type="project" value="UniProtKB-UniRule"/>
</dbReference>
<dbReference type="PANTHER" id="PTHR43774">
    <property type="entry name" value="PEPTIDE METHIONINE SULFOXIDE REDUCTASE"/>
    <property type="match status" value="1"/>
</dbReference>
<name>A0A179DIW6_9SPHI</name>
<comment type="catalytic activity">
    <reaction evidence="3 4">
        <text>[thioredoxin]-disulfide + L-methionine + H2O = L-methionine (S)-S-oxide + [thioredoxin]-dithiol</text>
        <dbReference type="Rhea" id="RHEA:19993"/>
        <dbReference type="Rhea" id="RHEA-COMP:10698"/>
        <dbReference type="Rhea" id="RHEA-COMP:10700"/>
        <dbReference type="ChEBI" id="CHEBI:15377"/>
        <dbReference type="ChEBI" id="CHEBI:29950"/>
        <dbReference type="ChEBI" id="CHEBI:50058"/>
        <dbReference type="ChEBI" id="CHEBI:57844"/>
        <dbReference type="ChEBI" id="CHEBI:58772"/>
        <dbReference type="EC" id="1.8.4.11"/>
    </reaction>
</comment>
<feature type="domain" description="Peptide methionine sulphoxide reductase MsrA" evidence="5">
    <location>
        <begin position="6"/>
        <end position="157"/>
    </location>
</feature>
<feature type="active site" evidence="4">
    <location>
        <position position="12"/>
    </location>
</feature>
<dbReference type="HAMAP" id="MF_01401">
    <property type="entry name" value="MsrA"/>
    <property type="match status" value="1"/>
</dbReference>
<accession>A0A179DIW6</accession>
<comment type="catalytic activity">
    <reaction evidence="2 4">
        <text>L-methionyl-[protein] + [thioredoxin]-disulfide + H2O = L-methionyl-(S)-S-oxide-[protein] + [thioredoxin]-dithiol</text>
        <dbReference type="Rhea" id="RHEA:14217"/>
        <dbReference type="Rhea" id="RHEA-COMP:10698"/>
        <dbReference type="Rhea" id="RHEA-COMP:10700"/>
        <dbReference type="Rhea" id="RHEA-COMP:12313"/>
        <dbReference type="Rhea" id="RHEA-COMP:12315"/>
        <dbReference type="ChEBI" id="CHEBI:15377"/>
        <dbReference type="ChEBI" id="CHEBI:16044"/>
        <dbReference type="ChEBI" id="CHEBI:29950"/>
        <dbReference type="ChEBI" id="CHEBI:44120"/>
        <dbReference type="ChEBI" id="CHEBI:50058"/>
        <dbReference type="EC" id="1.8.4.11"/>
    </reaction>
</comment>
<protein>
    <recommendedName>
        <fullName evidence="4">Peptide methionine sulfoxide reductase MsrA</fullName>
        <shortName evidence="4">Protein-methionine-S-oxide reductase</shortName>
        <ecNumber evidence="4">1.8.4.11</ecNumber>
    </recommendedName>
    <alternativeName>
        <fullName evidence="4">Peptide-methionine (S)-S-oxide reductase</fullName>
        <shortName evidence="4">Peptide Met(O) reductase</shortName>
    </alternativeName>
</protein>
<dbReference type="STRING" id="1826909.A5893_05385"/>
<dbReference type="Proteomes" id="UP000078459">
    <property type="component" value="Unassembled WGS sequence"/>
</dbReference>
<dbReference type="AlphaFoldDB" id="A0A179DIW6"/>